<sequence length="133" mass="15187">MAKKTPPRLPRPPDMMIVVADMFKQLTARMDENQKHIEEQLIALEAWLTTSNHDNHDPPDNETHPAQSTTNVPNQRSLGRGAQRIPIVQPTFEEHLRSYFTGVQPLHSRHTGDSQKVKIELKENTGMCDPQVF</sequence>
<comment type="caution">
    <text evidence="2">The sequence shown here is derived from an EMBL/GenBank/DDBJ whole genome shotgun (WGS) entry which is preliminary data.</text>
</comment>
<name>A0A9Q0H6P2_9MAGN</name>
<gene>
    <name evidence="2" type="ORF">NE237_020134</name>
</gene>
<feature type="compositionally biased region" description="Polar residues" evidence="1">
    <location>
        <begin position="64"/>
        <end position="77"/>
    </location>
</feature>
<organism evidence="2 3">
    <name type="scientific">Protea cynaroides</name>
    <dbReference type="NCBI Taxonomy" id="273540"/>
    <lineage>
        <taxon>Eukaryota</taxon>
        <taxon>Viridiplantae</taxon>
        <taxon>Streptophyta</taxon>
        <taxon>Embryophyta</taxon>
        <taxon>Tracheophyta</taxon>
        <taxon>Spermatophyta</taxon>
        <taxon>Magnoliopsida</taxon>
        <taxon>Proteales</taxon>
        <taxon>Proteaceae</taxon>
        <taxon>Protea</taxon>
    </lineage>
</organism>
<dbReference type="AlphaFoldDB" id="A0A9Q0H6P2"/>
<evidence type="ECO:0000313" key="3">
    <source>
        <dbReference type="Proteomes" id="UP001141806"/>
    </source>
</evidence>
<dbReference type="EMBL" id="JAMYWD010000009">
    <property type="protein sequence ID" value="KAJ4960224.1"/>
    <property type="molecule type" value="Genomic_DNA"/>
</dbReference>
<accession>A0A9Q0H6P2</accession>
<reference evidence="2" key="1">
    <citation type="journal article" date="2023" name="Plant J.">
        <title>The genome of the king protea, Protea cynaroides.</title>
        <authorList>
            <person name="Chang J."/>
            <person name="Duong T.A."/>
            <person name="Schoeman C."/>
            <person name="Ma X."/>
            <person name="Roodt D."/>
            <person name="Barker N."/>
            <person name="Li Z."/>
            <person name="Van de Peer Y."/>
            <person name="Mizrachi E."/>
        </authorList>
    </citation>
    <scope>NUCLEOTIDE SEQUENCE</scope>
    <source>
        <tissue evidence="2">Young leaves</tissue>
    </source>
</reference>
<dbReference type="Proteomes" id="UP001141806">
    <property type="component" value="Unassembled WGS sequence"/>
</dbReference>
<proteinExistence type="predicted"/>
<feature type="compositionally biased region" description="Basic and acidic residues" evidence="1">
    <location>
        <begin position="53"/>
        <end position="63"/>
    </location>
</feature>
<protein>
    <submittedName>
        <fullName evidence="2">Uncharacterized protein</fullName>
    </submittedName>
</protein>
<feature type="region of interest" description="Disordered" evidence="1">
    <location>
        <begin position="48"/>
        <end position="84"/>
    </location>
</feature>
<keyword evidence="3" id="KW-1185">Reference proteome</keyword>
<evidence type="ECO:0000256" key="1">
    <source>
        <dbReference type="SAM" id="MobiDB-lite"/>
    </source>
</evidence>
<evidence type="ECO:0000313" key="2">
    <source>
        <dbReference type="EMBL" id="KAJ4960224.1"/>
    </source>
</evidence>